<dbReference type="SUPFAM" id="SSF56436">
    <property type="entry name" value="C-type lectin-like"/>
    <property type="match status" value="1"/>
</dbReference>
<dbReference type="CDD" id="cd00267">
    <property type="entry name" value="ABC_ATPase"/>
    <property type="match status" value="1"/>
</dbReference>
<dbReference type="Proteomes" id="UP000218542">
    <property type="component" value="Unassembled WGS sequence"/>
</dbReference>
<keyword evidence="4" id="KW-1185">Reference proteome</keyword>
<dbReference type="InterPro" id="IPR042095">
    <property type="entry name" value="SUMF_sf"/>
</dbReference>
<dbReference type="PANTHER" id="PTHR23150:SF19">
    <property type="entry name" value="FORMYLGLYCINE-GENERATING ENZYME"/>
    <property type="match status" value="1"/>
</dbReference>
<organism evidence="3 4">
    <name type="scientific">Candidatus Scalindua japonica</name>
    <dbReference type="NCBI Taxonomy" id="1284222"/>
    <lineage>
        <taxon>Bacteria</taxon>
        <taxon>Pseudomonadati</taxon>
        <taxon>Planctomycetota</taxon>
        <taxon>Candidatus Brocadiia</taxon>
        <taxon>Candidatus Brocadiales</taxon>
        <taxon>Candidatus Scalinduaceae</taxon>
        <taxon>Candidatus Scalindua</taxon>
    </lineage>
</organism>
<dbReference type="PANTHER" id="PTHR23150">
    <property type="entry name" value="SULFATASE MODIFYING FACTOR 1, 2"/>
    <property type="match status" value="1"/>
</dbReference>
<protein>
    <recommendedName>
        <fullName evidence="2">NACHT domain-containing protein</fullName>
    </recommendedName>
</protein>
<dbReference type="Gene3D" id="3.90.1580.10">
    <property type="entry name" value="paralog of FGE (formylglycine-generating enzyme)"/>
    <property type="match status" value="1"/>
</dbReference>
<dbReference type="EMBL" id="BAOS01000015">
    <property type="protein sequence ID" value="GAX60892.1"/>
    <property type="molecule type" value="Genomic_DNA"/>
</dbReference>
<accession>A0A286TYD1</accession>
<dbReference type="RefSeq" id="WP_096894289.1">
    <property type="nucleotide sequence ID" value="NZ_BAOS01000015.1"/>
</dbReference>
<dbReference type="Gene3D" id="3.40.50.300">
    <property type="entry name" value="P-loop containing nucleotide triphosphate hydrolases"/>
    <property type="match status" value="1"/>
</dbReference>
<sequence>MAMMEGLIGSVIFEIVKGAGTAGWKEAKHSSKVLRILNAVGLKPEKPDPNFDSVYAHTLVAYGVDQPEEILKFFNRKEIKRAFEEAFRTNDISMLESEADTFVEWNRLGDELRDSGVELRLEFARLSLVFNEMVDRTRTPVQTVDGHKLDEIIRLIKDGSLGEIRECFSKELLPDYLRSVAAENSRIDIKGIFSRSGSGRQAINFPIEEIYTPLKTSHSRKEDACHLDMEKARAGERVPLTDLLSTNSRLLIVGDPGGGKTTFMKLIAGVLAKDALGMEKPGRLDHLGLSLDKPAPVPVFIRLAALADTLKENTAYVSCGESWRKLIQVMENIYGKTKATLLKEKMDNGGCALLLDGLDEVAENYVRDLIVDIVNSILSHWGKNLIVISSRPFGYHDIADIETITTAHIDAFGKKEIIEFLDRWCRALFQSGDGTSLSEYLPALQEAIVDSAPIRKLARNPVMLTYLCVVHWNERKLPHGKADLLAAVLRWLLNAREENRQKRGYTNVFAEECFKVLAMAMTCSNDGKQVIVDLSQAAEQLNIPFSDIKGIDDNDRVRREGMRFLEEEMLASGIIEKYGPGRLRFWHLNFQEHFTARALVDRSDEEWWDLVAPQLFNPQWREVLDHLAGCLAWTGVYRLHMLVKNILAAVDYGDLSSLARSVGVLGRLLRILEVYDYKPPTRLGWEKAQTEVMDIFTVNGAKQVSAQQRIDAAEALGQAGDHRLKLDPDMLPIPDYEGVELGKYLVTVVEYQRFVDNEGYHDHRFWEDSWDIKQKGGWEGPDNWDEQLDYPNRPVIHVSWYEVRAYCSWLSEQTGDEYRLPSEREWKAAAHNSEGEYPWGNTEPDDEMLNFNENVGRPTPVGIYPAGAAPGGHLDMAGNVWEWCEDDWHSEEKSGPDDSSAWVDEPRGSGRVIRGGSWSNDAQSCRSAYRYRYEPDDRNISLGFRLSRSFSLDP</sequence>
<reference evidence="4" key="1">
    <citation type="journal article" date="2017" name="Environ. Microbiol. Rep.">
        <title>Genetic Diversity of Marine Anaerobic Ammonium-Oxidizing Bacteria as Revealed by Genomic and Proteomic Analyses of 'Candidatus Scalindua japonica'.</title>
        <authorList>
            <person name="Oshiki M."/>
            <person name="Mizuto K."/>
            <person name="Kimura Z."/>
            <person name="Kindaichi T."/>
            <person name="Satoh H."/>
            <person name="Okabe S."/>
        </authorList>
    </citation>
    <scope>NUCLEOTIDE SEQUENCE [LARGE SCALE GENOMIC DNA]</scope>
    <source>
        <strain evidence="4">husup-a2</strain>
    </source>
</reference>
<dbReference type="InterPro" id="IPR054610">
    <property type="entry name" value="NNH"/>
</dbReference>
<dbReference type="AlphaFoldDB" id="A0A286TYD1"/>
<evidence type="ECO:0000259" key="2">
    <source>
        <dbReference type="PROSITE" id="PS50837"/>
    </source>
</evidence>
<dbReference type="InterPro" id="IPR027417">
    <property type="entry name" value="P-loop_NTPase"/>
</dbReference>
<dbReference type="SUPFAM" id="SSF52540">
    <property type="entry name" value="P-loop containing nucleoside triphosphate hydrolases"/>
    <property type="match status" value="1"/>
</dbReference>
<evidence type="ECO:0000313" key="4">
    <source>
        <dbReference type="Proteomes" id="UP000218542"/>
    </source>
</evidence>
<feature type="domain" description="NACHT" evidence="2">
    <location>
        <begin position="248"/>
        <end position="392"/>
    </location>
</feature>
<dbReference type="Pfam" id="PF03781">
    <property type="entry name" value="FGE-sulfatase"/>
    <property type="match status" value="1"/>
</dbReference>
<proteinExistence type="predicted"/>
<dbReference type="InterPro" id="IPR005532">
    <property type="entry name" value="SUMF_dom"/>
</dbReference>
<evidence type="ECO:0000313" key="3">
    <source>
        <dbReference type="EMBL" id="GAX60892.1"/>
    </source>
</evidence>
<dbReference type="GO" id="GO:0120147">
    <property type="term" value="F:formylglycine-generating oxidase activity"/>
    <property type="evidence" value="ECO:0007669"/>
    <property type="project" value="TreeGrafter"/>
</dbReference>
<feature type="region of interest" description="Disordered" evidence="1">
    <location>
        <begin position="888"/>
        <end position="917"/>
    </location>
</feature>
<name>A0A286TYD1_9BACT</name>
<gene>
    <name evidence="3" type="ORF">SCALIN_C15_0033</name>
</gene>
<dbReference type="Pfam" id="PF22736">
    <property type="entry name" value="NNH5"/>
    <property type="match status" value="1"/>
</dbReference>
<dbReference type="InterPro" id="IPR007111">
    <property type="entry name" value="NACHT_NTPase"/>
</dbReference>
<dbReference type="InterPro" id="IPR051043">
    <property type="entry name" value="Sulfatase_Mod_Factor_Kinase"/>
</dbReference>
<comment type="caution">
    <text evidence="3">The sequence shown here is derived from an EMBL/GenBank/DDBJ whole genome shotgun (WGS) entry which is preliminary data.</text>
</comment>
<dbReference type="OrthoDB" id="9812426at2"/>
<evidence type="ECO:0000256" key="1">
    <source>
        <dbReference type="SAM" id="MobiDB-lite"/>
    </source>
</evidence>
<dbReference type="PROSITE" id="PS50837">
    <property type="entry name" value="NACHT"/>
    <property type="match status" value="1"/>
</dbReference>
<dbReference type="InterPro" id="IPR016187">
    <property type="entry name" value="CTDL_fold"/>
</dbReference>